<dbReference type="InterPro" id="IPR024567">
    <property type="entry name" value="RNase_HII/HIII_dom"/>
</dbReference>
<dbReference type="InterPro" id="IPR001352">
    <property type="entry name" value="RNase_HII/HIII"/>
</dbReference>
<evidence type="ECO:0000313" key="18">
    <source>
        <dbReference type="EMBL" id="AGB02065.1"/>
    </source>
</evidence>
<dbReference type="GO" id="GO:0004523">
    <property type="term" value="F:RNA-DNA hybrid ribonuclease activity"/>
    <property type="evidence" value="ECO:0007669"/>
    <property type="project" value="UniProtKB-UniRule"/>
</dbReference>
<dbReference type="SUPFAM" id="SSF53098">
    <property type="entry name" value="Ribonuclease H-like"/>
    <property type="match status" value="1"/>
</dbReference>
<dbReference type="GO" id="GO:0030145">
    <property type="term" value="F:manganese ion binding"/>
    <property type="evidence" value="ECO:0007669"/>
    <property type="project" value="UniProtKB-UniRule"/>
</dbReference>
<evidence type="ECO:0000256" key="15">
    <source>
        <dbReference type="PROSITE-ProRule" id="PRU01319"/>
    </source>
</evidence>
<feature type="binding site" evidence="14 15">
    <location>
        <position position="6"/>
    </location>
    <ligand>
        <name>a divalent metal cation</name>
        <dbReference type="ChEBI" id="CHEBI:60240"/>
    </ligand>
</feature>
<dbReference type="InterPro" id="IPR004649">
    <property type="entry name" value="RNase_H2_suA"/>
</dbReference>
<evidence type="ECO:0000256" key="7">
    <source>
        <dbReference type="ARBA" id="ARBA00019179"/>
    </source>
</evidence>
<organism evidence="18 19">
    <name type="scientific">Methanoregula formicica (strain DSM 22288 / NBRC 105244 / SMSP)</name>
    <dbReference type="NCBI Taxonomy" id="593750"/>
    <lineage>
        <taxon>Archaea</taxon>
        <taxon>Methanobacteriati</taxon>
        <taxon>Methanobacteriota</taxon>
        <taxon>Stenosarchaea group</taxon>
        <taxon>Methanomicrobia</taxon>
        <taxon>Methanomicrobiales</taxon>
        <taxon>Methanoregulaceae</taxon>
        <taxon>Methanoregula</taxon>
    </lineage>
</organism>
<dbReference type="PANTHER" id="PTHR10954">
    <property type="entry name" value="RIBONUCLEASE H2 SUBUNIT A"/>
    <property type="match status" value="1"/>
</dbReference>
<evidence type="ECO:0000256" key="3">
    <source>
        <dbReference type="ARBA" id="ARBA00004065"/>
    </source>
</evidence>
<gene>
    <name evidence="14" type="primary">rnhB</name>
    <name evidence="18" type="ordered locus">Metfor_1013</name>
</gene>
<dbReference type="HAMAP" id="MF_00052_A">
    <property type="entry name" value="RNase_HII_A"/>
    <property type="match status" value="1"/>
</dbReference>
<dbReference type="CDD" id="cd07180">
    <property type="entry name" value="RNase_HII_archaea_like"/>
    <property type="match status" value="1"/>
</dbReference>
<accession>L0HDH2</accession>
<keyword evidence="11 14" id="KW-0255">Endonuclease</keyword>
<feature type="binding site" evidence="14 15">
    <location>
        <position position="101"/>
    </location>
    <ligand>
        <name>a divalent metal cation</name>
        <dbReference type="ChEBI" id="CHEBI:60240"/>
    </ligand>
</feature>
<dbReference type="EMBL" id="CP003167">
    <property type="protein sequence ID" value="AGB02065.1"/>
    <property type="molecule type" value="Genomic_DNA"/>
</dbReference>
<comment type="subcellular location">
    <subcellularLocation>
        <location evidence="4 14">Cytoplasm</location>
    </subcellularLocation>
</comment>
<evidence type="ECO:0000256" key="6">
    <source>
        <dbReference type="ARBA" id="ARBA00012180"/>
    </source>
</evidence>
<evidence type="ECO:0000256" key="5">
    <source>
        <dbReference type="ARBA" id="ARBA00007383"/>
    </source>
</evidence>
<dbReference type="HOGENOM" id="CLU_036532_0_4_2"/>
<feature type="binding site" evidence="14 15">
    <location>
        <position position="7"/>
    </location>
    <ligand>
        <name>a divalent metal cation</name>
        <dbReference type="ChEBI" id="CHEBI:60240"/>
    </ligand>
</feature>
<evidence type="ECO:0000259" key="17">
    <source>
        <dbReference type="PROSITE" id="PS51975"/>
    </source>
</evidence>
<proteinExistence type="inferred from homology"/>
<evidence type="ECO:0000256" key="12">
    <source>
        <dbReference type="ARBA" id="ARBA00022801"/>
    </source>
</evidence>
<evidence type="ECO:0000256" key="1">
    <source>
        <dbReference type="ARBA" id="ARBA00000077"/>
    </source>
</evidence>
<dbReference type="PROSITE" id="PS51975">
    <property type="entry name" value="RNASE_H_2"/>
    <property type="match status" value="1"/>
</dbReference>
<dbReference type="InterPro" id="IPR020787">
    <property type="entry name" value="RNase_HII_arc"/>
</dbReference>
<dbReference type="GeneID" id="14310326"/>
<feature type="domain" description="RNase H type-2" evidence="17">
    <location>
        <begin position="1"/>
        <end position="206"/>
    </location>
</feature>
<evidence type="ECO:0000256" key="10">
    <source>
        <dbReference type="ARBA" id="ARBA00022723"/>
    </source>
</evidence>
<dbReference type="InterPro" id="IPR012337">
    <property type="entry name" value="RNaseH-like_sf"/>
</dbReference>
<dbReference type="Pfam" id="PF01351">
    <property type="entry name" value="RNase_HII"/>
    <property type="match status" value="1"/>
</dbReference>
<dbReference type="Gene3D" id="3.30.420.10">
    <property type="entry name" value="Ribonuclease H-like superfamily/Ribonuclease H"/>
    <property type="match status" value="1"/>
</dbReference>
<dbReference type="InterPro" id="IPR036397">
    <property type="entry name" value="RNaseH_sf"/>
</dbReference>
<dbReference type="GO" id="GO:0006298">
    <property type="term" value="P:mismatch repair"/>
    <property type="evidence" value="ECO:0007669"/>
    <property type="project" value="TreeGrafter"/>
</dbReference>
<reference evidence="18 19" key="2">
    <citation type="journal article" date="2014" name="Genome Announc.">
        <title>Complete Genome Sequence of Methanoregula formicica SMSPT, a Mesophilic Hydrogenotrophic Methanogen Isolated from a Methanogenic Upflow Anaerobic Sludge Blanket Reactor.</title>
        <authorList>
            <person name="Yamamoto K."/>
            <person name="Tamaki H."/>
            <person name="Cadillo-Quiroz H."/>
            <person name="Imachi H."/>
            <person name="Kyrpides N."/>
            <person name="Woyke T."/>
            <person name="Goodwin L."/>
            <person name="Zinder S.H."/>
            <person name="Kamagata Y."/>
            <person name="Liu W.T."/>
        </authorList>
    </citation>
    <scope>NUCLEOTIDE SEQUENCE [LARGE SCALE GENOMIC DNA]</scope>
    <source>
        <strain evidence="19">DSM 22288 / NBRC 105244 / SMSP</strain>
    </source>
</reference>
<comment type="similarity">
    <text evidence="5 14 16">Belongs to the RNase HII family.</text>
</comment>
<dbReference type="GO" id="GO:0032299">
    <property type="term" value="C:ribonuclease H2 complex"/>
    <property type="evidence" value="ECO:0007669"/>
    <property type="project" value="TreeGrafter"/>
</dbReference>
<reference evidence="19" key="1">
    <citation type="submission" date="2011-12" db="EMBL/GenBank/DDBJ databases">
        <title>Complete sequence of Methanoregula formicicum SMSP.</title>
        <authorList>
            <person name="Lucas S."/>
            <person name="Han J."/>
            <person name="Lapidus A."/>
            <person name="Cheng J.-F."/>
            <person name="Goodwin L."/>
            <person name="Pitluck S."/>
            <person name="Peters L."/>
            <person name="Ovchinnikova G."/>
            <person name="Teshima H."/>
            <person name="Detter J.C."/>
            <person name="Han C."/>
            <person name="Tapia R."/>
            <person name="Land M."/>
            <person name="Hauser L."/>
            <person name="Kyrpides N."/>
            <person name="Ivanova N."/>
            <person name="Pagani I."/>
            <person name="Imachi H."/>
            <person name="Tamaki H."/>
            <person name="Sekiguchi Y."/>
            <person name="Kamagata Y."/>
            <person name="Cadillo-Quiroz H."/>
            <person name="Zinder S."/>
            <person name="Liu W.-T."/>
            <person name="Woyke T."/>
        </authorList>
    </citation>
    <scope>NUCLEOTIDE SEQUENCE [LARGE SCALE GENOMIC DNA]</scope>
    <source>
        <strain evidence="19">DSM 22288 / NBRC 105244 / SMSP</strain>
    </source>
</reference>
<keyword evidence="12 14" id="KW-0378">Hydrolase</keyword>
<evidence type="ECO:0000256" key="14">
    <source>
        <dbReference type="HAMAP-Rule" id="MF_00052"/>
    </source>
</evidence>
<evidence type="ECO:0000256" key="9">
    <source>
        <dbReference type="ARBA" id="ARBA00022722"/>
    </source>
</evidence>
<dbReference type="RefSeq" id="WP_015285029.1">
    <property type="nucleotide sequence ID" value="NC_019943.1"/>
</dbReference>
<comment type="function">
    <text evidence="3 14 16">Endonuclease that specifically degrades the RNA of RNA-DNA hybrids.</text>
</comment>
<dbReference type="PANTHER" id="PTHR10954:SF23">
    <property type="entry name" value="RIBONUCLEASE"/>
    <property type="match status" value="1"/>
</dbReference>
<dbReference type="InParanoid" id="L0HDH2"/>
<dbReference type="EC" id="3.1.26.4" evidence="6 14"/>
<evidence type="ECO:0000256" key="16">
    <source>
        <dbReference type="RuleBase" id="RU003515"/>
    </source>
</evidence>
<dbReference type="Gene3D" id="1.10.10.460">
    <property type="entry name" value="Ribonuclease hii. Domain 2"/>
    <property type="match status" value="1"/>
</dbReference>
<evidence type="ECO:0000256" key="2">
    <source>
        <dbReference type="ARBA" id="ARBA00001946"/>
    </source>
</evidence>
<dbReference type="GO" id="GO:0005737">
    <property type="term" value="C:cytoplasm"/>
    <property type="evidence" value="ECO:0007669"/>
    <property type="project" value="UniProtKB-SubCell"/>
</dbReference>
<protein>
    <recommendedName>
        <fullName evidence="7 14">Ribonuclease HII</fullName>
        <shortName evidence="14">RNase HII</shortName>
        <ecNumber evidence="6 14">3.1.26.4</ecNumber>
    </recommendedName>
</protein>
<dbReference type="AlphaFoldDB" id="L0HDH2"/>
<keyword evidence="19" id="KW-1185">Reference proteome</keyword>
<dbReference type="eggNOG" id="arCOG04121">
    <property type="taxonomic scope" value="Archaea"/>
</dbReference>
<dbReference type="FunCoup" id="L0HDH2">
    <property type="interactions" value="111"/>
</dbReference>
<keyword evidence="8 14" id="KW-0963">Cytoplasm</keyword>
<dbReference type="OrthoDB" id="33866at2157"/>
<evidence type="ECO:0000256" key="8">
    <source>
        <dbReference type="ARBA" id="ARBA00022490"/>
    </source>
</evidence>
<evidence type="ECO:0000256" key="13">
    <source>
        <dbReference type="ARBA" id="ARBA00023211"/>
    </source>
</evidence>
<name>L0HDH2_METFS</name>
<keyword evidence="10 14" id="KW-0479">Metal-binding</keyword>
<dbReference type="FunFam" id="1.10.10.460:FF:000001">
    <property type="entry name" value="Ribonuclease"/>
    <property type="match status" value="1"/>
</dbReference>
<evidence type="ECO:0000256" key="11">
    <source>
        <dbReference type="ARBA" id="ARBA00022759"/>
    </source>
</evidence>
<comment type="catalytic activity">
    <reaction evidence="1 14 15 16">
        <text>Endonucleolytic cleavage to 5'-phosphomonoester.</text>
        <dbReference type="EC" id="3.1.26.4"/>
    </reaction>
</comment>
<evidence type="ECO:0000313" key="19">
    <source>
        <dbReference type="Proteomes" id="UP000010824"/>
    </source>
</evidence>
<dbReference type="GO" id="GO:0003723">
    <property type="term" value="F:RNA binding"/>
    <property type="evidence" value="ECO:0007669"/>
    <property type="project" value="UniProtKB-UniRule"/>
</dbReference>
<dbReference type="STRING" id="593750.Metfor_1013"/>
<sequence>MICGVDEAGKGSVLGPMVVAAVAVPAEDVLDDLGVKDSKLLSAKERERLYSLIKKRCKVATVRLDANEIDAIRTEMTMNAAVARAHAQVIRKLSPDCAYVDACDVNIFRYAEMVKSYLDNHCEIVSEHHADEKFPVVSAASIIAKVTRDRAIATLSKKYGDLGSGYPSDPVTIRFLNDWIDEHRTPPPIARKSWKTVGAILARRSQKSLMDFG</sequence>
<dbReference type="KEGG" id="mfo:Metfor_1013"/>
<dbReference type="InterPro" id="IPR023160">
    <property type="entry name" value="RNase_HII_hlx-loop-hlx_cap_dom"/>
</dbReference>
<evidence type="ECO:0000256" key="4">
    <source>
        <dbReference type="ARBA" id="ARBA00004496"/>
    </source>
</evidence>
<comment type="cofactor">
    <cofactor evidence="14 15">
        <name>Mn(2+)</name>
        <dbReference type="ChEBI" id="CHEBI:29035"/>
    </cofactor>
    <cofactor evidence="14 15">
        <name>Mg(2+)</name>
        <dbReference type="ChEBI" id="CHEBI:18420"/>
    </cofactor>
    <text evidence="14 15">Manganese or magnesium. Binds 1 divalent metal ion per monomer in the absence of substrate. May bind a second metal ion after substrate binding.</text>
</comment>
<keyword evidence="9 14" id="KW-0540">Nuclease</keyword>
<keyword evidence="13 14" id="KW-0464">Manganese</keyword>
<dbReference type="GO" id="GO:0043137">
    <property type="term" value="P:DNA replication, removal of RNA primer"/>
    <property type="evidence" value="ECO:0007669"/>
    <property type="project" value="TreeGrafter"/>
</dbReference>
<dbReference type="Proteomes" id="UP000010824">
    <property type="component" value="Chromosome"/>
</dbReference>
<dbReference type="NCBIfam" id="TIGR00729">
    <property type="entry name" value="ribonuclease HII"/>
    <property type="match status" value="1"/>
</dbReference>
<comment type="cofactor">
    <cofactor evidence="2">
        <name>Mg(2+)</name>
        <dbReference type="ChEBI" id="CHEBI:18420"/>
    </cofactor>
</comment>